<comment type="subcellular location">
    <subcellularLocation>
        <location evidence="1">Nucleus</location>
        <location evidence="1">Nucleolus</location>
    </subcellularLocation>
</comment>
<name>A0A067QLM4_ZOONE</name>
<keyword evidence="4" id="KW-0808">Transferase</keyword>
<dbReference type="Pfam" id="PF16575">
    <property type="entry name" value="CLP1_P"/>
    <property type="match status" value="1"/>
</dbReference>
<dbReference type="AlphaFoldDB" id="A0A067QLM4"/>
<protein>
    <recommendedName>
        <fullName evidence="9">Polynucleotide 5'-hydroxyl-kinase NOL9</fullName>
    </recommendedName>
</protein>
<evidence type="ECO:0000313" key="13">
    <source>
        <dbReference type="EMBL" id="KDR08998.1"/>
    </source>
</evidence>
<dbReference type="Proteomes" id="UP000027135">
    <property type="component" value="Unassembled WGS sequence"/>
</dbReference>
<feature type="domain" description="NOL9 C-terminal" evidence="12">
    <location>
        <begin position="446"/>
        <end position="551"/>
    </location>
</feature>
<feature type="domain" description="Clp1 P-loop" evidence="10">
    <location>
        <begin position="228"/>
        <end position="370"/>
    </location>
</feature>
<dbReference type="Pfam" id="PF25467">
    <property type="entry name" value="NOL9_C"/>
    <property type="match status" value="1"/>
</dbReference>
<dbReference type="STRING" id="136037.A0A067QLM4"/>
<dbReference type="InParanoid" id="A0A067QLM4"/>
<reference evidence="13 14" key="1">
    <citation type="journal article" date="2014" name="Nat. Commun.">
        <title>Molecular traces of alternative social organization in a termite genome.</title>
        <authorList>
            <person name="Terrapon N."/>
            <person name="Li C."/>
            <person name="Robertson H.M."/>
            <person name="Ji L."/>
            <person name="Meng X."/>
            <person name="Booth W."/>
            <person name="Chen Z."/>
            <person name="Childers C.P."/>
            <person name="Glastad K.M."/>
            <person name="Gokhale K."/>
            <person name="Gowin J."/>
            <person name="Gronenberg W."/>
            <person name="Hermansen R.A."/>
            <person name="Hu H."/>
            <person name="Hunt B.G."/>
            <person name="Huylmans A.K."/>
            <person name="Khalil S.M."/>
            <person name="Mitchell R.D."/>
            <person name="Munoz-Torres M.C."/>
            <person name="Mustard J.A."/>
            <person name="Pan H."/>
            <person name="Reese J.T."/>
            <person name="Scharf M.E."/>
            <person name="Sun F."/>
            <person name="Vogel H."/>
            <person name="Xiao J."/>
            <person name="Yang W."/>
            <person name="Yang Z."/>
            <person name="Yang Z."/>
            <person name="Zhou J."/>
            <person name="Zhu J."/>
            <person name="Brent C.S."/>
            <person name="Elsik C.G."/>
            <person name="Goodisman M.A."/>
            <person name="Liberles D.A."/>
            <person name="Roe R.M."/>
            <person name="Vargo E.L."/>
            <person name="Vilcinskas A."/>
            <person name="Wang J."/>
            <person name="Bornberg-Bauer E."/>
            <person name="Korb J."/>
            <person name="Zhang G."/>
            <person name="Liebig J."/>
        </authorList>
    </citation>
    <scope>NUCLEOTIDE SEQUENCE [LARGE SCALE GENOMIC DNA]</scope>
    <source>
        <tissue evidence="13">Whole organism</tissue>
    </source>
</reference>
<evidence type="ECO:0000256" key="9">
    <source>
        <dbReference type="ARBA" id="ARBA00071212"/>
    </source>
</evidence>
<dbReference type="InterPro" id="IPR057573">
    <property type="entry name" value="NOL9_N"/>
</dbReference>
<dbReference type="eggNOG" id="KOG2750">
    <property type="taxonomic scope" value="Eukaryota"/>
</dbReference>
<feature type="domain" description="NOL9 N-terminal" evidence="11">
    <location>
        <begin position="34"/>
        <end position="192"/>
    </location>
</feature>
<organism evidence="13 14">
    <name type="scientific">Zootermopsis nevadensis</name>
    <name type="common">Dampwood termite</name>
    <dbReference type="NCBI Taxonomy" id="136037"/>
    <lineage>
        <taxon>Eukaryota</taxon>
        <taxon>Metazoa</taxon>
        <taxon>Ecdysozoa</taxon>
        <taxon>Arthropoda</taxon>
        <taxon>Hexapoda</taxon>
        <taxon>Insecta</taxon>
        <taxon>Pterygota</taxon>
        <taxon>Neoptera</taxon>
        <taxon>Polyneoptera</taxon>
        <taxon>Dictyoptera</taxon>
        <taxon>Blattodea</taxon>
        <taxon>Blattoidea</taxon>
        <taxon>Termitoidae</taxon>
        <taxon>Termopsidae</taxon>
        <taxon>Zootermopsis</taxon>
    </lineage>
</organism>
<dbReference type="GO" id="GO:0005730">
    <property type="term" value="C:nucleolus"/>
    <property type="evidence" value="ECO:0007669"/>
    <property type="project" value="UniProtKB-SubCell"/>
</dbReference>
<dbReference type="InterPro" id="IPR032319">
    <property type="entry name" value="CLP1_P"/>
</dbReference>
<keyword evidence="3" id="KW-0698">rRNA processing</keyword>
<evidence type="ECO:0000256" key="5">
    <source>
        <dbReference type="ARBA" id="ARBA00022741"/>
    </source>
</evidence>
<evidence type="ECO:0000259" key="12">
    <source>
        <dbReference type="Pfam" id="PF25467"/>
    </source>
</evidence>
<evidence type="ECO:0000259" key="11">
    <source>
        <dbReference type="Pfam" id="PF24419"/>
    </source>
</evidence>
<evidence type="ECO:0000256" key="3">
    <source>
        <dbReference type="ARBA" id="ARBA00022552"/>
    </source>
</evidence>
<gene>
    <name evidence="13" type="ORF">L798_01391</name>
</gene>
<dbReference type="Pfam" id="PF24419">
    <property type="entry name" value="Cupin_NOL9"/>
    <property type="match status" value="1"/>
</dbReference>
<dbReference type="EMBL" id="KK853284">
    <property type="protein sequence ID" value="KDR08998.1"/>
    <property type="molecule type" value="Genomic_DNA"/>
</dbReference>
<keyword evidence="8" id="KW-0539">Nucleus</keyword>
<keyword evidence="6" id="KW-0418">Kinase</keyword>
<evidence type="ECO:0000256" key="4">
    <source>
        <dbReference type="ARBA" id="ARBA00022679"/>
    </source>
</evidence>
<evidence type="ECO:0000256" key="7">
    <source>
        <dbReference type="ARBA" id="ARBA00022840"/>
    </source>
</evidence>
<dbReference type="OMA" id="YFGETSC"/>
<dbReference type="GO" id="GO:0005524">
    <property type="term" value="F:ATP binding"/>
    <property type="evidence" value="ECO:0007669"/>
    <property type="project" value="UniProtKB-KW"/>
</dbReference>
<evidence type="ECO:0000256" key="1">
    <source>
        <dbReference type="ARBA" id="ARBA00004604"/>
    </source>
</evidence>
<comment type="similarity">
    <text evidence="2">Belongs to the Clp1 family. NOL9/GRC3 subfamily.</text>
</comment>
<keyword evidence="7" id="KW-0067">ATP-binding</keyword>
<keyword evidence="14" id="KW-1185">Reference proteome</keyword>
<dbReference type="InterPro" id="IPR057570">
    <property type="entry name" value="NOL9_C"/>
</dbReference>
<dbReference type="GO" id="GO:0000448">
    <property type="term" value="P:cleavage in ITS2 between 5.8S rRNA and LSU-rRNA of tricistronic rRNA transcript (SSU-rRNA, 5.8S rRNA, LSU-rRNA)"/>
    <property type="evidence" value="ECO:0007669"/>
    <property type="project" value="TreeGrafter"/>
</dbReference>
<keyword evidence="5" id="KW-0547">Nucleotide-binding</keyword>
<dbReference type="InterPro" id="IPR045116">
    <property type="entry name" value="Clp1/Grc3"/>
</dbReference>
<dbReference type="SUPFAM" id="SSF52540">
    <property type="entry name" value="P-loop containing nucleoside triphosphate hydrolases"/>
    <property type="match status" value="1"/>
</dbReference>
<sequence length="596" mass="66927">MMELHVRSDKYFSESKVCCVNGNWGVEDIRSHALVHKLPRKEQFLLLMKHPYTVYFKGRLCVSVLKGNVEVLGCSMSARTSAGRVVYSPKGSSMLSIETCFPFPPNDLDYEVMDKNLDVFNLGLSEDIIAKMRHRDCVILLEAPRPSLLEGYMKTLPPFMHLFTFTEMKERNAKEREGSPFYKVEEMLQCVFELPHTARHMKRHRKGPDWDETANSIIKESSCTVVCGGKGVGKSTFVRFLINRSLPLFGQVLCLDFDPGQPEFTIPGCVSAVIVKEPLLGPSFTHLSTPECMVFIGEVNISQCPAQYMESVQYVTSYCHSQPELMRMPWIVNTMGFNKGVGVDITTSVIRLLKPQHVIQIQSVNAEFNFPELLCPSYVCSYQNRFCELPSGPCDSLQYVLHTMKTVAEDRKAMSPWGMGAPQLREAVILSYLSQMVQPPKYILTETVPYMTLFSKVTLCVCHVKLPFYQILSAFNGNLVALCSYSGTMTLLPDDPQLPSVLGQQPVCPCLGFGVVRGIDMQEKRLFLITPIPEVILSSVNCLMLGTVMLPSYVYVHASEHEGEIPYVATGLGHPLSKVAGRFFRPLKPAYGTRKK</sequence>
<accession>A0A067QLM4</accession>
<evidence type="ECO:0000256" key="8">
    <source>
        <dbReference type="ARBA" id="ARBA00023242"/>
    </source>
</evidence>
<dbReference type="Gene3D" id="3.40.50.300">
    <property type="entry name" value="P-loop containing nucleotide triphosphate hydrolases"/>
    <property type="match status" value="1"/>
</dbReference>
<dbReference type="GO" id="GO:0051731">
    <property type="term" value="F:polynucleotide 5'-hydroxyl-kinase activity"/>
    <property type="evidence" value="ECO:0007669"/>
    <property type="project" value="InterPro"/>
</dbReference>
<evidence type="ECO:0000313" key="14">
    <source>
        <dbReference type="Proteomes" id="UP000027135"/>
    </source>
</evidence>
<dbReference type="PANTHER" id="PTHR12755:SF3">
    <property type="entry name" value="POLYNUCLEOTIDE 5'-HYDROXYL-KINASE NOL9"/>
    <property type="match status" value="1"/>
</dbReference>
<evidence type="ECO:0000259" key="10">
    <source>
        <dbReference type="Pfam" id="PF16575"/>
    </source>
</evidence>
<dbReference type="InterPro" id="IPR027417">
    <property type="entry name" value="P-loop_NTPase"/>
</dbReference>
<dbReference type="OrthoDB" id="2405412at2759"/>
<evidence type="ECO:0000256" key="6">
    <source>
        <dbReference type="ARBA" id="ARBA00022777"/>
    </source>
</evidence>
<evidence type="ECO:0000256" key="2">
    <source>
        <dbReference type="ARBA" id="ARBA00011003"/>
    </source>
</evidence>
<dbReference type="PANTHER" id="PTHR12755">
    <property type="entry name" value="CLEAVAGE/POLYADENYLATION FACTOR IA SUBUNIT CLP1P"/>
    <property type="match status" value="1"/>
</dbReference>
<proteinExistence type="inferred from homology"/>